<dbReference type="EMBL" id="AAUW01000021">
    <property type="protein sequence ID" value="EAV41421.1"/>
    <property type="molecule type" value="Genomic_DNA"/>
</dbReference>
<comment type="caution">
    <text evidence="1">The sequence shown here is derived from an EMBL/GenBank/DDBJ whole genome shotgun (WGS) entry which is preliminary data.</text>
</comment>
<dbReference type="SUPFAM" id="SSF46894">
    <property type="entry name" value="C-terminal effector domain of the bipartite response regulators"/>
    <property type="match status" value="1"/>
</dbReference>
<organism evidence="1 2">
    <name type="scientific">Roseibium aggregatum (strain ATCC 25650 / DSM 13394 / JCM 20685 / NBRC 16684 / NCIMB 2208 / IAM 12614 / B1)</name>
    <name type="common">Stappia aggregata</name>
    <dbReference type="NCBI Taxonomy" id="384765"/>
    <lineage>
        <taxon>Bacteria</taxon>
        <taxon>Pseudomonadati</taxon>
        <taxon>Pseudomonadota</taxon>
        <taxon>Alphaproteobacteria</taxon>
        <taxon>Hyphomicrobiales</taxon>
        <taxon>Stappiaceae</taxon>
        <taxon>Roseibium</taxon>
    </lineage>
</organism>
<gene>
    <name evidence="1" type="ORF">SIAM614_01484</name>
</gene>
<evidence type="ECO:0000313" key="1">
    <source>
        <dbReference type="EMBL" id="EAV41421.1"/>
    </source>
</evidence>
<name>A0P0V7_ROSAI</name>
<protein>
    <submittedName>
        <fullName evidence="1">Uncharacterized protein</fullName>
    </submittedName>
</protein>
<dbReference type="GO" id="GO:0006355">
    <property type="term" value="P:regulation of DNA-templated transcription"/>
    <property type="evidence" value="ECO:0007669"/>
    <property type="project" value="InterPro"/>
</dbReference>
<accession>A0P0V7</accession>
<reference evidence="1 2" key="1">
    <citation type="submission" date="2006-05" db="EMBL/GenBank/DDBJ databases">
        <authorList>
            <person name="King G."/>
            <person name="Ferriera S."/>
            <person name="Johnson J."/>
            <person name="Kravitz S."/>
            <person name="Beeson K."/>
            <person name="Sutton G."/>
            <person name="Rogers Y.-H."/>
            <person name="Friedman R."/>
            <person name="Frazier M."/>
            <person name="Venter J.C."/>
        </authorList>
    </citation>
    <scope>NUCLEOTIDE SEQUENCE [LARGE SCALE GENOMIC DNA]</scope>
    <source>
        <strain evidence="2">ATCC 25650 / DSM 13394 / JCM 20685 / NBRC 16684 / NCIMB 2208 / IAM 12614 / B1</strain>
    </source>
</reference>
<proteinExistence type="predicted"/>
<evidence type="ECO:0000313" key="2">
    <source>
        <dbReference type="Proteomes" id="UP000004848"/>
    </source>
</evidence>
<dbReference type="AlphaFoldDB" id="A0P0V7"/>
<dbReference type="Proteomes" id="UP000004848">
    <property type="component" value="Unassembled WGS sequence"/>
</dbReference>
<sequence length="104" mass="11878">MNNPMKLEEQIKAASDTFITMLETHFTAWKLSNPERAIAWLGLRGYEVFACADILDLSEAEVISHQSSVFAKVGVTCWPQLKNFMTDQLFFGSKHKGYCPFVWN</sequence>
<dbReference type="InterPro" id="IPR016032">
    <property type="entry name" value="Sig_transdc_resp-reg_C-effctor"/>
</dbReference>
<dbReference type="GO" id="GO:0003677">
    <property type="term" value="F:DNA binding"/>
    <property type="evidence" value="ECO:0007669"/>
    <property type="project" value="InterPro"/>
</dbReference>